<dbReference type="InterPro" id="IPR012340">
    <property type="entry name" value="NA-bd_OB-fold"/>
</dbReference>
<feature type="domain" description="CSD" evidence="3">
    <location>
        <begin position="2"/>
        <end position="67"/>
    </location>
</feature>
<reference evidence="4 5" key="1">
    <citation type="submission" date="2017-09" db="EMBL/GenBank/DDBJ databases">
        <title>The diverse metabolic capabilities of V. boronicumulans make it an excellent choice for continued studies on novel biodegradation.</title>
        <authorList>
            <person name="Sun S."/>
        </authorList>
    </citation>
    <scope>NUCLEOTIDE SEQUENCE [LARGE SCALE GENOMIC DNA]</scope>
    <source>
        <strain evidence="4 5">J1</strain>
    </source>
</reference>
<dbReference type="SUPFAM" id="SSF50249">
    <property type="entry name" value="Nucleic acid-binding proteins"/>
    <property type="match status" value="1"/>
</dbReference>
<dbReference type="KEGG" id="vbo:CKY39_19875"/>
<evidence type="ECO:0000313" key="5">
    <source>
        <dbReference type="Proteomes" id="UP000217154"/>
    </source>
</evidence>
<dbReference type="RefSeq" id="WP_095745630.1">
    <property type="nucleotide sequence ID" value="NZ_CP023284.1"/>
</dbReference>
<proteinExistence type="predicted"/>
<dbReference type="GO" id="GO:0005829">
    <property type="term" value="C:cytosol"/>
    <property type="evidence" value="ECO:0007669"/>
    <property type="project" value="UniProtKB-ARBA"/>
</dbReference>
<evidence type="ECO:0000256" key="2">
    <source>
        <dbReference type="SAM" id="Phobius"/>
    </source>
</evidence>
<comment type="subcellular location">
    <subcellularLocation>
        <location evidence="1">Cytoplasm</location>
    </subcellularLocation>
</comment>
<dbReference type="Pfam" id="PF06961">
    <property type="entry name" value="DUF1294"/>
    <property type="match status" value="1"/>
</dbReference>
<keyword evidence="2" id="KW-1133">Transmembrane helix</keyword>
<dbReference type="CDD" id="cd04458">
    <property type="entry name" value="CSP_CDS"/>
    <property type="match status" value="1"/>
</dbReference>
<feature type="transmembrane region" description="Helical" evidence="2">
    <location>
        <begin position="95"/>
        <end position="114"/>
    </location>
</feature>
<dbReference type="Proteomes" id="UP000217154">
    <property type="component" value="Chromosome"/>
</dbReference>
<dbReference type="InterPro" id="IPR019844">
    <property type="entry name" value="CSD_CS"/>
</dbReference>
<keyword evidence="2" id="KW-0812">Transmembrane</keyword>
<dbReference type="SMART" id="SM00357">
    <property type="entry name" value="CSP"/>
    <property type="match status" value="1"/>
</dbReference>
<evidence type="ECO:0000256" key="1">
    <source>
        <dbReference type="RuleBase" id="RU000408"/>
    </source>
</evidence>
<accession>A0A250DLL0</accession>
<sequence length="225" mass="24312">MKRQGRLVRWEAERGFGFIRSPEVSADVFVHLRDFRDRQLRPQVGMAVHFEEIHVGGKGPRAVAVEAAAASAAAVPRAASRPQPRRPSGRSTAGTPWGAWLIGAYALGLGAAVWLGRLPLFALAVVAGLSLLTFGAYAFDKRAAQAGRWRTQESTLHLLALAGGWPGAWCAQQLLRHKSSKASFLWRFYVTVALHCAALGRGCSGCRSTRPSADRAFDQASTHLA</sequence>
<dbReference type="Gene3D" id="2.40.50.140">
    <property type="entry name" value="Nucleic acid-binding proteins"/>
    <property type="match status" value="1"/>
</dbReference>
<protein>
    <submittedName>
        <fullName evidence="4">DNA-binding protein</fullName>
    </submittedName>
</protein>
<keyword evidence="2" id="KW-0472">Membrane</keyword>
<gene>
    <name evidence="4" type="ORF">CKY39_19875</name>
</gene>
<organism evidence="4 5">
    <name type="scientific">Variovorax boronicumulans</name>
    <dbReference type="NCBI Taxonomy" id="436515"/>
    <lineage>
        <taxon>Bacteria</taxon>
        <taxon>Pseudomonadati</taxon>
        <taxon>Pseudomonadota</taxon>
        <taxon>Betaproteobacteria</taxon>
        <taxon>Burkholderiales</taxon>
        <taxon>Comamonadaceae</taxon>
        <taxon>Variovorax</taxon>
    </lineage>
</organism>
<dbReference type="InterPro" id="IPR011129">
    <property type="entry name" value="CSD"/>
</dbReference>
<dbReference type="AlphaFoldDB" id="A0A250DLL0"/>
<feature type="transmembrane region" description="Helical" evidence="2">
    <location>
        <begin position="120"/>
        <end position="139"/>
    </location>
</feature>
<dbReference type="PROSITE" id="PS51857">
    <property type="entry name" value="CSD_2"/>
    <property type="match status" value="1"/>
</dbReference>
<dbReference type="EMBL" id="CP023284">
    <property type="protein sequence ID" value="ATA55220.1"/>
    <property type="molecule type" value="Genomic_DNA"/>
</dbReference>
<keyword evidence="4" id="KW-0238">DNA-binding</keyword>
<dbReference type="InterPro" id="IPR002059">
    <property type="entry name" value="CSP_DNA-bd"/>
</dbReference>
<dbReference type="InterPro" id="IPR010718">
    <property type="entry name" value="DUF1294"/>
</dbReference>
<dbReference type="GO" id="GO:0003677">
    <property type="term" value="F:DNA binding"/>
    <property type="evidence" value="ECO:0007669"/>
    <property type="project" value="UniProtKB-KW"/>
</dbReference>
<name>A0A250DLL0_9BURK</name>
<evidence type="ECO:0000313" key="4">
    <source>
        <dbReference type="EMBL" id="ATA55220.1"/>
    </source>
</evidence>
<evidence type="ECO:0000259" key="3">
    <source>
        <dbReference type="PROSITE" id="PS51857"/>
    </source>
</evidence>
<dbReference type="Pfam" id="PF00313">
    <property type="entry name" value="CSD"/>
    <property type="match status" value="1"/>
</dbReference>
<dbReference type="PROSITE" id="PS00352">
    <property type="entry name" value="CSD_1"/>
    <property type="match status" value="1"/>
</dbReference>